<sequence length="400" mass="41919">MIKTGAVAATTSLPGQDKPAHGFPGVKQLFSQNKILALLIAIALIWAFFAWKTEGGYLTPRNISNLLRQMSITGMLASAMVFVIISGEIDLSVGSLLGLLGGVAAVLDVHYHMPLAANLAIVCGLGLLVGLFNGYWAAYLRVPSFIVGLAGMLAFRGVLLGVTGGSTIAPVSDQLVYLGQGYLPTLLGDLMGVIIFAIAGVVTWRSRLSNVRYGLPVAPLWRDITRVVVAGLVILGFVRVLNAYDGIPIPVLLLMVLLALFTYMATQTVFGRRIYAVGSNMEATRLSGVNVRGVKLAIFALMGLMCAFAGVVNTARLAAGSPSAGSMGELDAIAACFIGGTSMRGGVGTVHGALIGALVMASLDNGMSMLDVDSFWQMIVKGTILLLAVWIDVVSRGSSR</sequence>
<dbReference type="PANTHER" id="PTHR32196:SF32">
    <property type="entry name" value="XYLOSE TRANSPORT SYSTEM PERMEASE PROTEIN XYLH"/>
    <property type="match status" value="1"/>
</dbReference>
<gene>
    <name evidence="12" type="ORF">HNQ50_003353</name>
</gene>
<evidence type="ECO:0000256" key="9">
    <source>
        <dbReference type="ARBA" id="ARBA00035611"/>
    </source>
</evidence>
<evidence type="ECO:0000256" key="8">
    <source>
        <dbReference type="ARBA" id="ARBA00023136"/>
    </source>
</evidence>
<keyword evidence="8 11" id="KW-0472">Membrane</keyword>
<protein>
    <recommendedName>
        <fullName evidence="10">Xylose transport system permease protein XylH</fullName>
    </recommendedName>
</protein>
<keyword evidence="13" id="KW-1185">Reference proteome</keyword>
<keyword evidence="7 11" id="KW-1133">Transmembrane helix</keyword>
<keyword evidence="3" id="KW-1003">Cell membrane</keyword>
<dbReference type="InterPro" id="IPR001851">
    <property type="entry name" value="ABC_transp_permease"/>
</dbReference>
<feature type="transmembrane region" description="Helical" evidence="11">
    <location>
        <begin position="93"/>
        <end position="113"/>
    </location>
</feature>
<dbReference type="RefSeq" id="WP_184102279.1">
    <property type="nucleotide sequence ID" value="NZ_JACHHN010000007.1"/>
</dbReference>
<accession>A0A840RG93</accession>
<dbReference type="PANTHER" id="PTHR32196">
    <property type="entry name" value="ABC TRANSPORTER PERMEASE PROTEIN YPHD-RELATED-RELATED"/>
    <property type="match status" value="1"/>
</dbReference>
<feature type="transmembrane region" description="Helical" evidence="11">
    <location>
        <begin position="66"/>
        <end position="86"/>
    </location>
</feature>
<evidence type="ECO:0000256" key="1">
    <source>
        <dbReference type="ARBA" id="ARBA00004651"/>
    </source>
</evidence>
<keyword evidence="4" id="KW-0997">Cell inner membrane</keyword>
<dbReference type="GO" id="GO:0005886">
    <property type="term" value="C:plasma membrane"/>
    <property type="evidence" value="ECO:0007669"/>
    <property type="project" value="UniProtKB-SubCell"/>
</dbReference>
<proteinExistence type="predicted"/>
<feature type="transmembrane region" description="Helical" evidence="11">
    <location>
        <begin position="35"/>
        <end position="51"/>
    </location>
</feature>
<evidence type="ECO:0000256" key="6">
    <source>
        <dbReference type="ARBA" id="ARBA00022692"/>
    </source>
</evidence>
<evidence type="ECO:0000313" key="13">
    <source>
        <dbReference type="Proteomes" id="UP000543030"/>
    </source>
</evidence>
<evidence type="ECO:0000256" key="4">
    <source>
        <dbReference type="ARBA" id="ARBA00022519"/>
    </source>
</evidence>
<reference evidence="12 13" key="1">
    <citation type="submission" date="2020-08" db="EMBL/GenBank/DDBJ databases">
        <title>Genomic Encyclopedia of Type Strains, Phase IV (KMG-IV): sequencing the most valuable type-strain genomes for metagenomic binning, comparative biology and taxonomic classification.</title>
        <authorList>
            <person name="Goeker M."/>
        </authorList>
    </citation>
    <scope>NUCLEOTIDE SEQUENCE [LARGE SCALE GENOMIC DNA]</scope>
    <source>
        <strain evidence="12 13">DSM 18233</strain>
    </source>
</reference>
<feature type="transmembrane region" description="Helical" evidence="11">
    <location>
        <begin position="296"/>
        <end position="319"/>
    </location>
</feature>
<name>A0A840RG93_9NEIS</name>
<feature type="transmembrane region" description="Helical" evidence="11">
    <location>
        <begin position="224"/>
        <end position="241"/>
    </location>
</feature>
<dbReference type="EMBL" id="JACHHN010000007">
    <property type="protein sequence ID" value="MBB5192609.1"/>
    <property type="molecule type" value="Genomic_DNA"/>
</dbReference>
<organism evidence="12 13">
    <name type="scientific">Silvimonas terrae</name>
    <dbReference type="NCBI Taxonomy" id="300266"/>
    <lineage>
        <taxon>Bacteria</taxon>
        <taxon>Pseudomonadati</taxon>
        <taxon>Pseudomonadota</taxon>
        <taxon>Betaproteobacteria</taxon>
        <taxon>Neisseriales</taxon>
        <taxon>Chitinibacteraceae</taxon>
        <taxon>Silvimonas</taxon>
    </lineage>
</organism>
<keyword evidence="6 11" id="KW-0812">Transmembrane</keyword>
<evidence type="ECO:0000256" key="10">
    <source>
        <dbReference type="ARBA" id="ARBA00035686"/>
    </source>
</evidence>
<evidence type="ECO:0000313" key="12">
    <source>
        <dbReference type="EMBL" id="MBB5192609.1"/>
    </source>
</evidence>
<keyword evidence="5" id="KW-0762">Sugar transport</keyword>
<evidence type="ECO:0000256" key="2">
    <source>
        <dbReference type="ARBA" id="ARBA00022448"/>
    </source>
</evidence>
<evidence type="ECO:0000256" key="3">
    <source>
        <dbReference type="ARBA" id="ARBA00022475"/>
    </source>
</evidence>
<feature type="transmembrane region" description="Helical" evidence="11">
    <location>
        <begin position="119"/>
        <end position="138"/>
    </location>
</feature>
<dbReference type="Pfam" id="PF02653">
    <property type="entry name" value="BPD_transp_2"/>
    <property type="match status" value="1"/>
</dbReference>
<feature type="transmembrane region" description="Helical" evidence="11">
    <location>
        <begin position="145"/>
        <end position="169"/>
    </location>
</feature>
<comment type="function">
    <text evidence="9">Part of the binding-protein-dependent transport system for D-xylose. Probably responsible for the translocation of the substrate across the membrane.</text>
</comment>
<dbReference type="CDD" id="cd06579">
    <property type="entry name" value="TM_PBP1_transp_AraH_like"/>
    <property type="match status" value="1"/>
</dbReference>
<comment type="caution">
    <text evidence="12">The sequence shown here is derived from an EMBL/GenBank/DDBJ whole genome shotgun (WGS) entry which is preliminary data.</text>
</comment>
<evidence type="ECO:0000256" key="5">
    <source>
        <dbReference type="ARBA" id="ARBA00022597"/>
    </source>
</evidence>
<feature type="transmembrane region" description="Helical" evidence="11">
    <location>
        <begin position="247"/>
        <end position="265"/>
    </location>
</feature>
<feature type="transmembrane region" description="Helical" evidence="11">
    <location>
        <begin position="181"/>
        <end position="204"/>
    </location>
</feature>
<dbReference type="Proteomes" id="UP000543030">
    <property type="component" value="Unassembled WGS sequence"/>
</dbReference>
<dbReference type="AlphaFoldDB" id="A0A840RG93"/>
<keyword evidence="2" id="KW-0813">Transport</keyword>
<comment type="subcellular location">
    <subcellularLocation>
        <location evidence="1">Cell membrane</location>
        <topology evidence="1">Multi-pass membrane protein</topology>
    </subcellularLocation>
</comment>
<evidence type="ECO:0000256" key="7">
    <source>
        <dbReference type="ARBA" id="ARBA00022989"/>
    </source>
</evidence>
<feature type="transmembrane region" description="Helical" evidence="11">
    <location>
        <begin position="375"/>
        <end position="394"/>
    </location>
</feature>
<evidence type="ECO:0000256" key="11">
    <source>
        <dbReference type="SAM" id="Phobius"/>
    </source>
</evidence>
<dbReference type="GO" id="GO:0022857">
    <property type="term" value="F:transmembrane transporter activity"/>
    <property type="evidence" value="ECO:0007669"/>
    <property type="project" value="InterPro"/>
</dbReference>